<keyword evidence="4" id="KW-1185">Reference proteome</keyword>
<feature type="domain" description="Putative beta-lactamase-inhibitor-like PepSY-like" evidence="2">
    <location>
        <begin position="208"/>
        <end position="268"/>
    </location>
</feature>
<evidence type="ECO:0000259" key="2">
    <source>
        <dbReference type="Pfam" id="PF11396"/>
    </source>
</evidence>
<proteinExistence type="predicted"/>
<organism evidence="3 4">
    <name type="scientific">Mariniflexile litorale</name>
    <dbReference type="NCBI Taxonomy" id="3045158"/>
    <lineage>
        <taxon>Bacteria</taxon>
        <taxon>Pseudomonadati</taxon>
        <taxon>Bacteroidota</taxon>
        <taxon>Flavobacteriia</taxon>
        <taxon>Flavobacteriales</taxon>
        <taxon>Flavobacteriaceae</taxon>
        <taxon>Mariniflexile</taxon>
    </lineage>
</organism>
<dbReference type="KEGG" id="mlil:QLS71_018825"/>
<feature type="chain" id="PRO_5043447935" evidence="1">
    <location>
        <begin position="20"/>
        <end position="271"/>
    </location>
</feature>
<dbReference type="Gene3D" id="3.10.450.360">
    <property type="match status" value="3"/>
</dbReference>
<dbReference type="InterPro" id="IPR021533">
    <property type="entry name" value="PepSY-like"/>
</dbReference>
<reference evidence="3" key="1">
    <citation type="submission" date="2024-04" db="EMBL/GenBank/DDBJ databases">
        <title>Mariniflexile litorale, isolated from the shallow sediments of the Sea of Japan.</title>
        <authorList>
            <person name="Romanenko L."/>
            <person name="Isaeva M."/>
        </authorList>
    </citation>
    <scope>NUCLEOTIDE SEQUENCE [LARGE SCALE GENOMIC DNA]</scope>
    <source>
        <strain evidence="3">KMM 9835</strain>
    </source>
</reference>
<feature type="domain" description="Putative beta-lactamase-inhibitor-like PepSY-like" evidence="2">
    <location>
        <begin position="20"/>
        <end position="76"/>
    </location>
</feature>
<sequence>MKRIIVIIVLILFTKNTFAQNIDQSKVPAVVLNTFQLKFPNAEDVKWKKDKKDYHIHFKVNNKDNKLELNYKGNILEFSQDLYISEIPKTVLETIKTRVDYFDILDADKKEKGKKTTYEIKFKIEGKYHYFWINEKGELLKYRQELKDSEIPSSIRDLIVNRYGRIDIDYSKYVEEGDRIIYIIKGEIKDDDHHFTFDKKANIIKHIHDIKNSEIPSPILKTIASEYKDYEIKDADFIEEKGKTYYYLRMKKSRNQVYITFNQNGKILNSK</sequence>
<dbReference type="AlphaFoldDB" id="A0AAU7EE41"/>
<evidence type="ECO:0000313" key="4">
    <source>
        <dbReference type="Proteomes" id="UP001224325"/>
    </source>
</evidence>
<dbReference type="EMBL" id="CP155618">
    <property type="protein sequence ID" value="XBL14349.1"/>
    <property type="molecule type" value="Genomic_DNA"/>
</dbReference>
<evidence type="ECO:0000313" key="3">
    <source>
        <dbReference type="EMBL" id="XBL14349.1"/>
    </source>
</evidence>
<accession>A0AAU7EE41</accession>
<dbReference type="SUPFAM" id="SSF160574">
    <property type="entry name" value="BT0923-like"/>
    <property type="match status" value="2"/>
</dbReference>
<dbReference type="Proteomes" id="UP001224325">
    <property type="component" value="Chromosome"/>
</dbReference>
<feature type="signal peptide" evidence="1">
    <location>
        <begin position="1"/>
        <end position="19"/>
    </location>
</feature>
<name>A0AAU7EE41_9FLAO</name>
<dbReference type="Pfam" id="PF11396">
    <property type="entry name" value="PepSY_like"/>
    <property type="match status" value="2"/>
</dbReference>
<keyword evidence="1" id="KW-0732">Signal</keyword>
<dbReference type="RefSeq" id="WP_308992184.1">
    <property type="nucleotide sequence ID" value="NZ_CP155618.1"/>
</dbReference>
<evidence type="ECO:0000256" key="1">
    <source>
        <dbReference type="SAM" id="SignalP"/>
    </source>
</evidence>
<gene>
    <name evidence="3" type="ORF">QLS71_018825</name>
</gene>
<protein>
    <submittedName>
        <fullName evidence="3">PepSY-like domain-containing protein</fullName>
    </submittedName>
</protein>